<keyword evidence="3 5" id="KW-0456">Lyase</keyword>
<dbReference type="GO" id="GO:0046951">
    <property type="term" value="P:ketone body biosynthetic process"/>
    <property type="evidence" value="ECO:0007669"/>
    <property type="project" value="TreeGrafter"/>
</dbReference>
<evidence type="ECO:0000313" key="6">
    <source>
        <dbReference type="Proteomes" id="UP001198182"/>
    </source>
</evidence>
<comment type="caution">
    <text evidence="5">The sequence shown here is derived from an EMBL/GenBank/DDBJ whole genome shotgun (WGS) entry which is preliminary data.</text>
</comment>
<dbReference type="InterPro" id="IPR000891">
    <property type="entry name" value="PYR_CT"/>
</dbReference>
<dbReference type="PANTHER" id="PTHR42738:SF7">
    <property type="entry name" value="HYDROXYMETHYLGLUTARYL-COA LYASE"/>
    <property type="match status" value="1"/>
</dbReference>
<comment type="similarity">
    <text evidence="1">Belongs to the HMG-CoA lyase family.</text>
</comment>
<dbReference type="PANTHER" id="PTHR42738">
    <property type="entry name" value="HYDROXYMETHYLGLUTARYL-COA LYASE"/>
    <property type="match status" value="1"/>
</dbReference>
<dbReference type="SUPFAM" id="SSF51569">
    <property type="entry name" value="Aldolase"/>
    <property type="match status" value="1"/>
</dbReference>
<dbReference type="InterPro" id="IPR013785">
    <property type="entry name" value="Aldolase_TIM"/>
</dbReference>
<feature type="domain" description="Pyruvate carboxyltransferase" evidence="4">
    <location>
        <begin position="9"/>
        <end position="322"/>
    </location>
</feature>
<proteinExistence type="inferred from homology"/>
<dbReference type="InterPro" id="IPR043594">
    <property type="entry name" value="HMGL"/>
</dbReference>
<dbReference type="Proteomes" id="UP001198182">
    <property type="component" value="Unassembled WGS sequence"/>
</dbReference>
<dbReference type="RefSeq" id="WP_308454899.1">
    <property type="nucleotide sequence ID" value="NZ_JAJEQR010000071.1"/>
</dbReference>
<evidence type="ECO:0000259" key="4">
    <source>
        <dbReference type="PROSITE" id="PS50991"/>
    </source>
</evidence>
<accession>A0AAE3JFS5</accession>
<protein>
    <submittedName>
        <fullName evidence="5">Hydroxymethylglutaryl-CoA lyase</fullName>
    </submittedName>
</protein>
<dbReference type="GO" id="GO:0004419">
    <property type="term" value="F:hydroxymethylglutaryl-CoA lyase activity"/>
    <property type="evidence" value="ECO:0007669"/>
    <property type="project" value="TreeGrafter"/>
</dbReference>
<sequence length="358" mass="38758">MALDLVKNVRICEVGMRDGLQNEKAITFDANGIPMRDKSGAFIYRDMVDENGNPVLSKSGKHVKAPFVLSVENKVELLKKMIAAGFKVIEVGSFVHPVKVPQMANTDEVFKAILAEGVPEDVELRALIPNARGVDRAVACGCKKVKLNVSASKGHNIANLNCTPAESVAKFKECVEKAQANGIGISGSISMAFGSPWDYNGVPIDDVKEIVEAYMNVGITEISLSDASGMAYPTQVYDICTEMKKCYPENNWWLHFHNTRGLAIANIFAGMQAGFYQFDASFAGVGGCNFIPNATGNVATEDVVHAMSQMGIETGIDLDQCIAISKRVVEMLQHDTDSYILKAGASKDLRLELPKSQG</sequence>
<dbReference type="EMBL" id="JAJEQR010000071">
    <property type="protein sequence ID" value="MCC2232494.1"/>
    <property type="molecule type" value="Genomic_DNA"/>
</dbReference>
<evidence type="ECO:0000256" key="1">
    <source>
        <dbReference type="ARBA" id="ARBA00009405"/>
    </source>
</evidence>
<keyword evidence="2" id="KW-0479">Metal-binding</keyword>
<reference evidence="5" key="1">
    <citation type="submission" date="2021-10" db="EMBL/GenBank/DDBJ databases">
        <title>Anaerobic single-cell dispensing facilitates the cultivation of human gut bacteria.</title>
        <authorList>
            <person name="Afrizal A."/>
        </authorList>
    </citation>
    <scope>NUCLEOTIDE SEQUENCE</scope>
    <source>
        <strain evidence="5">CLA-AA-H215</strain>
    </source>
</reference>
<dbReference type="Gene3D" id="3.20.20.70">
    <property type="entry name" value="Aldolase class I"/>
    <property type="match status" value="1"/>
</dbReference>
<organism evidence="5 6">
    <name type="scientific">Hominifimenecus microfluidus</name>
    <dbReference type="NCBI Taxonomy" id="2885348"/>
    <lineage>
        <taxon>Bacteria</taxon>
        <taxon>Bacillati</taxon>
        <taxon>Bacillota</taxon>
        <taxon>Clostridia</taxon>
        <taxon>Lachnospirales</taxon>
        <taxon>Lachnospiraceae</taxon>
        <taxon>Hominifimenecus</taxon>
    </lineage>
</organism>
<dbReference type="AlphaFoldDB" id="A0AAE3JFS5"/>
<evidence type="ECO:0000256" key="3">
    <source>
        <dbReference type="ARBA" id="ARBA00023239"/>
    </source>
</evidence>
<dbReference type="GO" id="GO:0006552">
    <property type="term" value="P:L-leucine catabolic process"/>
    <property type="evidence" value="ECO:0007669"/>
    <property type="project" value="TreeGrafter"/>
</dbReference>
<evidence type="ECO:0000256" key="2">
    <source>
        <dbReference type="ARBA" id="ARBA00022723"/>
    </source>
</evidence>
<dbReference type="Pfam" id="PF00682">
    <property type="entry name" value="HMGL-like"/>
    <property type="match status" value="1"/>
</dbReference>
<gene>
    <name evidence="5" type="ORF">LKD81_16105</name>
</gene>
<dbReference type="CDD" id="cd07938">
    <property type="entry name" value="DRE_TIM_HMGL"/>
    <property type="match status" value="1"/>
</dbReference>
<evidence type="ECO:0000313" key="5">
    <source>
        <dbReference type="EMBL" id="MCC2232494.1"/>
    </source>
</evidence>
<dbReference type="PROSITE" id="PS50991">
    <property type="entry name" value="PYR_CT"/>
    <property type="match status" value="1"/>
</dbReference>
<keyword evidence="6" id="KW-1185">Reference proteome</keyword>
<name>A0AAE3JFS5_9FIRM</name>
<dbReference type="NCBIfam" id="NF004283">
    <property type="entry name" value="PRK05692.1"/>
    <property type="match status" value="1"/>
</dbReference>
<dbReference type="GO" id="GO:0046872">
    <property type="term" value="F:metal ion binding"/>
    <property type="evidence" value="ECO:0007669"/>
    <property type="project" value="UniProtKB-KW"/>
</dbReference>